<dbReference type="AlphaFoldDB" id="A0A136IL37"/>
<dbReference type="PANTHER" id="PTHR23502:SF163">
    <property type="entry name" value="MAJOR FACILITATOR SUPERFAMILY (MFS) PROFILE DOMAIN-CONTAINING PROTEIN"/>
    <property type="match status" value="1"/>
</dbReference>
<feature type="non-terminal residue" evidence="6">
    <location>
        <position position="1"/>
    </location>
</feature>
<dbReference type="Proteomes" id="UP000070501">
    <property type="component" value="Unassembled WGS sequence"/>
</dbReference>
<evidence type="ECO:0000256" key="2">
    <source>
        <dbReference type="ARBA" id="ARBA00022692"/>
    </source>
</evidence>
<organism evidence="6 7">
    <name type="scientific">Microdochium bolleyi</name>
    <dbReference type="NCBI Taxonomy" id="196109"/>
    <lineage>
        <taxon>Eukaryota</taxon>
        <taxon>Fungi</taxon>
        <taxon>Dikarya</taxon>
        <taxon>Ascomycota</taxon>
        <taxon>Pezizomycotina</taxon>
        <taxon>Sordariomycetes</taxon>
        <taxon>Xylariomycetidae</taxon>
        <taxon>Xylariales</taxon>
        <taxon>Microdochiaceae</taxon>
        <taxon>Microdochium</taxon>
    </lineage>
</organism>
<dbReference type="GO" id="GO:0016020">
    <property type="term" value="C:membrane"/>
    <property type="evidence" value="ECO:0007669"/>
    <property type="project" value="UniProtKB-SubCell"/>
</dbReference>
<evidence type="ECO:0000256" key="1">
    <source>
        <dbReference type="ARBA" id="ARBA00004141"/>
    </source>
</evidence>
<sequence>LSAFWIRVSMTLAFLPLMPYIVDAFGLYAVSALTIAIVVRCLVGAFLPLEAAAMGRILGLGWGSTVLALMSAVVGVVPVLLLRYGSSWRQRSKYTRNAKQ</sequence>
<gene>
    <name evidence="6" type="ORF">Micbo1qcDRAFT_127688</name>
</gene>
<feature type="transmembrane region" description="Helical" evidence="5">
    <location>
        <begin position="59"/>
        <end position="82"/>
    </location>
</feature>
<dbReference type="GO" id="GO:0022857">
    <property type="term" value="F:transmembrane transporter activity"/>
    <property type="evidence" value="ECO:0007669"/>
    <property type="project" value="TreeGrafter"/>
</dbReference>
<dbReference type="OrthoDB" id="5296287at2759"/>
<accession>A0A136IL37</accession>
<evidence type="ECO:0000313" key="7">
    <source>
        <dbReference type="Proteomes" id="UP000070501"/>
    </source>
</evidence>
<reference evidence="7" key="1">
    <citation type="submission" date="2016-02" db="EMBL/GenBank/DDBJ databases">
        <title>Draft genome sequence of Microdochium bolleyi, a fungal endophyte of beachgrass.</title>
        <authorList>
            <consortium name="DOE Joint Genome Institute"/>
            <person name="David A.S."/>
            <person name="May G."/>
            <person name="Haridas S."/>
            <person name="Lim J."/>
            <person name="Wang M."/>
            <person name="Labutti K."/>
            <person name="Lipzen A."/>
            <person name="Barry K."/>
            <person name="Grigoriev I.V."/>
        </authorList>
    </citation>
    <scope>NUCLEOTIDE SEQUENCE [LARGE SCALE GENOMIC DNA]</scope>
    <source>
        <strain evidence="7">J235TASD1</strain>
    </source>
</reference>
<keyword evidence="7" id="KW-1185">Reference proteome</keyword>
<evidence type="ECO:0000256" key="5">
    <source>
        <dbReference type="SAM" id="Phobius"/>
    </source>
</evidence>
<keyword evidence="3 5" id="KW-1133">Transmembrane helix</keyword>
<feature type="transmembrane region" description="Helical" evidence="5">
    <location>
        <begin position="20"/>
        <end position="47"/>
    </location>
</feature>
<dbReference type="EMBL" id="KQ964277">
    <property type="protein sequence ID" value="KXJ85663.1"/>
    <property type="molecule type" value="Genomic_DNA"/>
</dbReference>
<comment type="subcellular location">
    <subcellularLocation>
        <location evidence="1">Membrane</location>
        <topology evidence="1">Multi-pass membrane protein</topology>
    </subcellularLocation>
</comment>
<keyword evidence="4 5" id="KW-0472">Membrane</keyword>
<evidence type="ECO:0000313" key="6">
    <source>
        <dbReference type="EMBL" id="KXJ85663.1"/>
    </source>
</evidence>
<proteinExistence type="predicted"/>
<evidence type="ECO:0008006" key="8">
    <source>
        <dbReference type="Google" id="ProtNLM"/>
    </source>
</evidence>
<evidence type="ECO:0000256" key="4">
    <source>
        <dbReference type="ARBA" id="ARBA00023136"/>
    </source>
</evidence>
<name>A0A136IL37_9PEZI</name>
<dbReference type="InParanoid" id="A0A136IL37"/>
<protein>
    <recommendedName>
        <fullName evidence="8">Major facilitator superfamily domain-containing protein</fullName>
    </recommendedName>
</protein>
<evidence type="ECO:0000256" key="3">
    <source>
        <dbReference type="ARBA" id="ARBA00022989"/>
    </source>
</evidence>
<keyword evidence="2 5" id="KW-0812">Transmembrane</keyword>
<dbReference type="PANTHER" id="PTHR23502">
    <property type="entry name" value="MAJOR FACILITATOR SUPERFAMILY"/>
    <property type="match status" value="1"/>
</dbReference>